<evidence type="ECO:0000313" key="2">
    <source>
        <dbReference type="EMBL" id="PNF59925.1"/>
    </source>
</evidence>
<name>A0A2N8RFR3_STUST</name>
<gene>
    <name evidence="2" type="ORF">CXK99_08870</name>
</gene>
<evidence type="ECO:0000256" key="1">
    <source>
        <dbReference type="SAM" id="Phobius"/>
    </source>
</evidence>
<reference evidence="2 3" key="1">
    <citation type="submission" date="2018-01" db="EMBL/GenBank/DDBJ databases">
        <title>Denitrification phenotypes of diverse strains of Pseudomonas stutzeri.</title>
        <authorList>
            <person name="Milligan D.A."/>
            <person name="Bergaust L."/>
            <person name="Bakken L.R."/>
            <person name="Frostegard A."/>
        </authorList>
    </citation>
    <scope>NUCLEOTIDE SEQUENCE [LARGE SCALE GENOMIC DNA]</scope>
    <source>
        <strain evidence="2 3">CCUG 44592</strain>
    </source>
</reference>
<feature type="transmembrane region" description="Helical" evidence="1">
    <location>
        <begin position="147"/>
        <end position="166"/>
    </location>
</feature>
<evidence type="ECO:0008006" key="4">
    <source>
        <dbReference type="Google" id="ProtNLM"/>
    </source>
</evidence>
<organism evidence="2 3">
    <name type="scientific">Stutzerimonas stutzeri</name>
    <name type="common">Pseudomonas stutzeri</name>
    <dbReference type="NCBI Taxonomy" id="316"/>
    <lineage>
        <taxon>Bacteria</taxon>
        <taxon>Pseudomonadati</taxon>
        <taxon>Pseudomonadota</taxon>
        <taxon>Gammaproteobacteria</taxon>
        <taxon>Pseudomonadales</taxon>
        <taxon>Pseudomonadaceae</taxon>
        <taxon>Stutzerimonas</taxon>
    </lineage>
</organism>
<evidence type="ECO:0000313" key="3">
    <source>
        <dbReference type="Proteomes" id="UP000236003"/>
    </source>
</evidence>
<comment type="caution">
    <text evidence="2">The sequence shown here is derived from an EMBL/GenBank/DDBJ whole genome shotgun (WGS) entry which is preliminary data.</text>
</comment>
<accession>A0A2N8RFR3</accession>
<keyword evidence="1" id="KW-1133">Transmembrane helix</keyword>
<sequence length="348" mass="40529">MTAHYSPTAYQPARIPDQPAAVKRSWLFRFGNSRLPWGHTEDIVPLSMLRQSKPAGLRTHEKYKQDVAAGLRQEEKFAQRDYHQINDHERIRYAPFSKRTTFWFYLLGGGRFVFWVLLVLLPFAWSVDAYHSPSGFLPGFWDVVLETAPWFLGPPLACWAIGSLVVNKFTNWVVRPSKGPLWEFNRRTGMVTIFDYDNMGEYKRSGTIGEFTYPFHEFDAYISSAPDRQGLIWHQLHLVHRYHDLAIDLGPIVPKDSSMAPHFAAWDFLQNYMDIGHPLPDIPLFEKHRANDPTTAAHDRRTGRPERYWRDMDDETWEAQLTQNLGRVNAYDITGRLNLMAKQVRYAD</sequence>
<keyword evidence="1" id="KW-0472">Membrane</keyword>
<feature type="transmembrane region" description="Helical" evidence="1">
    <location>
        <begin position="102"/>
        <end position="127"/>
    </location>
</feature>
<proteinExistence type="predicted"/>
<keyword evidence="1" id="KW-0812">Transmembrane</keyword>
<dbReference type="EMBL" id="POUM01000006">
    <property type="protein sequence ID" value="PNF59925.1"/>
    <property type="molecule type" value="Genomic_DNA"/>
</dbReference>
<dbReference type="AlphaFoldDB" id="A0A2N8RFR3"/>
<protein>
    <recommendedName>
        <fullName evidence="4">Transmembrane protein</fullName>
    </recommendedName>
</protein>
<dbReference type="Proteomes" id="UP000236003">
    <property type="component" value="Unassembled WGS sequence"/>
</dbReference>
<dbReference type="RefSeq" id="WP_102820373.1">
    <property type="nucleotide sequence ID" value="NZ_JAMOHR010000006.1"/>
</dbReference>